<comment type="caution">
    <text evidence="2">The sequence shown here is derived from an EMBL/GenBank/DDBJ whole genome shotgun (WGS) entry which is preliminary data.</text>
</comment>
<name>A0ABQ6F7I9_9RHOO</name>
<dbReference type="PANTHER" id="PTHR38104:SF1">
    <property type="entry name" value="ANTI-SIGMA-E FACTOR RSEA"/>
    <property type="match status" value="1"/>
</dbReference>
<evidence type="ECO:0000313" key="2">
    <source>
        <dbReference type="EMBL" id="GLT21532.1"/>
    </source>
</evidence>
<dbReference type="Gene3D" id="1.10.10.880">
    <property type="entry name" value="Anti sigma-E protein RseA, N-terminal domain"/>
    <property type="match status" value="1"/>
</dbReference>
<dbReference type="PANTHER" id="PTHR38104">
    <property type="match status" value="1"/>
</dbReference>
<dbReference type="RefSeq" id="WP_284186962.1">
    <property type="nucleotide sequence ID" value="NZ_BSPX01000009.1"/>
</dbReference>
<gene>
    <name evidence="2" type="ORF">GCM10007933_09840</name>
</gene>
<dbReference type="InterPro" id="IPR036147">
    <property type="entry name" value="Anti-sigma_E_RseA_N_sf"/>
</dbReference>
<dbReference type="Proteomes" id="UP001157167">
    <property type="component" value="Unassembled WGS sequence"/>
</dbReference>
<dbReference type="EMBL" id="BSPX01000009">
    <property type="protein sequence ID" value="GLT21532.1"/>
    <property type="molecule type" value="Genomic_DNA"/>
</dbReference>
<dbReference type="SUPFAM" id="SSF89069">
    <property type="entry name" value="N-terminal, cytoplasmic domain of anti-sigmaE factor RseA"/>
    <property type="match status" value="1"/>
</dbReference>
<feature type="domain" description="Anti sigma-E protein RseA N-terminal" evidence="1">
    <location>
        <begin position="2"/>
        <end position="73"/>
    </location>
</feature>
<evidence type="ECO:0000259" key="1">
    <source>
        <dbReference type="Pfam" id="PF03872"/>
    </source>
</evidence>
<keyword evidence="3" id="KW-1185">Reference proteome</keyword>
<evidence type="ECO:0000313" key="3">
    <source>
        <dbReference type="Proteomes" id="UP001157167"/>
    </source>
</evidence>
<reference evidence="3" key="1">
    <citation type="journal article" date="2019" name="Int. J. Syst. Evol. Microbiol.">
        <title>The Global Catalogue of Microorganisms (GCM) 10K type strain sequencing project: providing services to taxonomists for standard genome sequencing and annotation.</title>
        <authorList>
            <consortium name="The Broad Institute Genomics Platform"/>
            <consortium name="The Broad Institute Genome Sequencing Center for Infectious Disease"/>
            <person name="Wu L."/>
            <person name="Ma J."/>
        </authorList>
    </citation>
    <scope>NUCLEOTIDE SEQUENCE [LARGE SCALE GENOMIC DNA]</scope>
    <source>
        <strain evidence="3">NBRC 102407</strain>
    </source>
</reference>
<sequence>MKEKVSALLDGALDDEASSRMFESLKRDGALRREWENFCLIGDVLRDERGLSPDFARNVMRCIEDEPAIVAPHRREVGSGLVRHLMPIAASVMGVAAVGWVAITLNSDGPAAERIAAAKVQQPVALVSAPADTAARATGATAESSEREYLFAHQAMAPSAAMPGVALYVRTVSDSRAAGQR</sequence>
<dbReference type="CDD" id="cd16328">
    <property type="entry name" value="RseA_N"/>
    <property type="match status" value="1"/>
</dbReference>
<protein>
    <recommendedName>
        <fullName evidence="1">Anti sigma-E protein RseA N-terminal domain-containing protein</fullName>
    </recommendedName>
</protein>
<dbReference type="Pfam" id="PF03872">
    <property type="entry name" value="RseA_N"/>
    <property type="match status" value="1"/>
</dbReference>
<dbReference type="InterPro" id="IPR005572">
    <property type="entry name" value="Anti-sigma_E_RseA_N"/>
</dbReference>
<accession>A0ABQ6F7I9</accession>
<organism evidence="2 3">
    <name type="scientific">Zoogloea oryzae</name>
    <dbReference type="NCBI Taxonomy" id="310767"/>
    <lineage>
        <taxon>Bacteria</taxon>
        <taxon>Pseudomonadati</taxon>
        <taxon>Pseudomonadota</taxon>
        <taxon>Betaproteobacteria</taxon>
        <taxon>Rhodocyclales</taxon>
        <taxon>Zoogloeaceae</taxon>
        <taxon>Zoogloea</taxon>
    </lineage>
</organism>
<dbReference type="InterPro" id="IPR052383">
    <property type="entry name" value="Anti-sigma-E_RseA-like"/>
</dbReference>
<proteinExistence type="predicted"/>